<evidence type="ECO:0000313" key="9">
    <source>
        <dbReference type="Proteomes" id="UP000001307"/>
    </source>
</evidence>
<accession>E4X6M3</accession>
<dbReference type="PROSITE" id="PS01091">
    <property type="entry name" value="TATD_3"/>
    <property type="match status" value="1"/>
</dbReference>
<dbReference type="FunCoup" id="E4X6M3">
    <property type="interactions" value="89"/>
</dbReference>
<feature type="binding site" evidence="7">
    <location>
        <position position="146"/>
    </location>
    <ligand>
        <name>a divalent metal cation</name>
        <dbReference type="ChEBI" id="CHEBI:60240"/>
        <label>2</label>
    </ligand>
</feature>
<evidence type="ECO:0000313" key="8">
    <source>
        <dbReference type="EMBL" id="CBY07822.1"/>
    </source>
</evidence>
<reference evidence="8" key="1">
    <citation type="journal article" date="2010" name="Science">
        <title>Plasticity of animal genome architecture unmasked by rapid evolution of a pelagic tunicate.</title>
        <authorList>
            <person name="Denoeud F."/>
            <person name="Henriet S."/>
            <person name="Mungpakdee S."/>
            <person name="Aury J.M."/>
            <person name="Da Silva C."/>
            <person name="Brinkmann H."/>
            <person name="Mikhaleva J."/>
            <person name="Olsen L.C."/>
            <person name="Jubin C."/>
            <person name="Canestro C."/>
            <person name="Bouquet J.M."/>
            <person name="Danks G."/>
            <person name="Poulain J."/>
            <person name="Campsteijn C."/>
            <person name="Adamski M."/>
            <person name="Cross I."/>
            <person name="Yadetie F."/>
            <person name="Muffato M."/>
            <person name="Louis A."/>
            <person name="Butcher S."/>
            <person name="Tsagkogeorga G."/>
            <person name="Konrad A."/>
            <person name="Singh S."/>
            <person name="Jensen M.F."/>
            <person name="Cong E.H."/>
            <person name="Eikeseth-Otteraa H."/>
            <person name="Noel B."/>
            <person name="Anthouard V."/>
            <person name="Porcel B.M."/>
            <person name="Kachouri-Lafond R."/>
            <person name="Nishino A."/>
            <person name="Ugolini M."/>
            <person name="Chourrout P."/>
            <person name="Nishida H."/>
            <person name="Aasland R."/>
            <person name="Huzurbazar S."/>
            <person name="Westhof E."/>
            <person name="Delsuc F."/>
            <person name="Lehrach H."/>
            <person name="Reinhardt R."/>
            <person name="Weissenbach J."/>
            <person name="Roy S.W."/>
            <person name="Artiguenave F."/>
            <person name="Postlethwait J.H."/>
            <person name="Manak J.R."/>
            <person name="Thompson E.M."/>
            <person name="Jaillon O."/>
            <person name="Du Pasquier L."/>
            <person name="Boudinot P."/>
            <person name="Liberles D.A."/>
            <person name="Volff J.N."/>
            <person name="Philippe H."/>
            <person name="Lenhard B."/>
            <person name="Roest Crollius H."/>
            <person name="Wincker P."/>
            <person name="Chourrout D."/>
        </authorList>
    </citation>
    <scope>NUCLEOTIDE SEQUENCE [LARGE SCALE GENOMIC DNA]</scope>
</reference>
<evidence type="ECO:0000256" key="5">
    <source>
        <dbReference type="ARBA" id="ARBA00039767"/>
    </source>
</evidence>
<dbReference type="PIRSF" id="PIRSF005902">
    <property type="entry name" value="DNase_TatD"/>
    <property type="match status" value="1"/>
</dbReference>
<dbReference type="InterPro" id="IPR018228">
    <property type="entry name" value="DNase_TatD-rel_CS"/>
</dbReference>
<evidence type="ECO:0000256" key="3">
    <source>
        <dbReference type="ARBA" id="ARBA00022723"/>
    </source>
</evidence>
<dbReference type="GO" id="GO:0005829">
    <property type="term" value="C:cytosol"/>
    <property type="evidence" value="ECO:0007669"/>
    <property type="project" value="TreeGrafter"/>
</dbReference>
<keyword evidence="9" id="KW-1185">Reference proteome</keyword>
<dbReference type="CDD" id="cd01310">
    <property type="entry name" value="TatD_DNAse"/>
    <property type="match status" value="1"/>
</dbReference>
<keyword evidence="2" id="KW-0540">Nuclease</keyword>
<evidence type="ECO:0000256" key="7">
    <source>
        <dbReference type="PIRSR" id="PIRSR005902-1"/>
    </source>
</evidence>
<feature type="binding site" evidence="7">
    <location>
        <position position="251"/>
    </location>
    <ligand>
        <name>a divalent metal cation</name>
        <dbReference type="ChEBI" id="CHEBI:60240"/>
        <label>1</label>
    </ligand>
</feature>
<evidence type="ECO:0000256" key="4">
    <source>
        <dbReference type="ARBA" id="ARBA00022801"/>
    </source>
</evidence>
<dbReference type="PROSITE" id="PS01090">
    <property type="entry name" value="TATD_2"/>
    <property type="match status" value="1"/>
</dbReference>
<feature type="binding site" evidence="7">
    <location>
        <position position="202"/>
    </location>
    <ligand>
        <name>a divalent metal cation</name>
        <dbReference type="ChEBI" id="CHEBI:60240"/>
        <label>2</label>
    </ligand>
</feature>
<keyword evidence="4" id="KW-0378">Hydrolase</keyword>
<dbReference type="Proteomes" id="UP000001307">
    <property type="component" value="Unassembled WGS sequence"/>
</dbReference>
<sequence>MSKYFDIGANLTDHVFTGIYRGNRKHEDDFERIIKRASDVGVSGYLVTGGTYHDSEDALKIAEKLPGGFSTVGVHPTRCNEIEVSGFPDIYFNMLADLSKNDRVKAIGECGLDYDRLQFCDKEMQKKYFERQLSLSKESGKPLFLHMRAACEVLIYILFTNRDIEFLRLTIENARSERIFEIQIFDLNSSNSDKIKAGGVVHSFDGTEAERDRILNETDFYIGINGCSLKTEENLKVVKGIPLERLMIETDCPWCEVKASHAGHKLVKTTFPTKNAPKKWVEGHTVKGRSEPCHIVQIVEIIAALKEVKTVEVADAAWRNSLRLFKLDLE</sequence>
<evidence type="ECO:0000256" key="2">
    <source>
        <dbReference type="ARBA" id="ARBA00022722"/>
    </source>
</evidence>
<dbReference type="InParanoid" id="E4X6M3"/>
<comment type="similarity">
    <text evidence="1">Belongs to the metallo-dependent hydrolases superfamily. TatD-type hydrolase family.</text>
</comment>
<evidence type="ECO:0000256" key="1">
    <source>
        <dbReference type="ARBA" id="ARBA00009275"/>
    </source>
</evidence>
<dbReference type="PANTHER" id="PTHR10060">
    <property type="entry name" value="TATD FAMILY DEOXYRIBONUCLEASE"/>
    <property type="match status" value="1"/>
</dbReference>
<dbReference type="GO" id="GO:0046872">
    <property type="term" value="F:metal ion binding"/>
    <property type="evidence" value="ECO:0007669"/>
    <property type="project" value="UniProtKB-KW"/>
</dbReference>
<dbReference type="Gene3D" id="3.20.20.140">
    <property type="entry name" value="Metal-dependent hydrolases"/>
    <property type="match status" value="1"/>
</dbReference>
<dbReference type="PANTHER" id="PTHR10060:SF15">
    <property type="entry name" value="DEOXYRIBONUCLEASE TATDN1"/>
    <property type="match status" value="1"/>
</dbReference>
<keyword evidence="3 7" id="KW-0479">Metal-binding</keyword>
<dbReference type="OrthoDB" id="6079689at2759"/>
<comment type="function">
    <text evidence="6">Deoxyribonuclease which catalyzes (in vitro) the decatenation of kinetoplast DNA, which are circular DNA catenated to each other, producing linear DNA molecules. Plays an important role in chromosomal segregation and cell cycle progression during eye development probably via its DNA decatenation activity.</text>
</comment>
<feature type="binding site" evidence="7">
    <location>
        <position position="109"/>
    </location>
    <ligand>
        <name>a divalent metal cation</name>
        <dbReference type="ChEBI" id="CHEBI:60240"/>
        <label>1</label>
    </ligand>
</feature>
<dbReference type="SUPFAM" id="SSF51556">
    <property type="entry name" value="Metallo-dependent hydrolases"/>
    <property type="match status" value="1"/>
</dbReference>
<dbReference type="InterPro" id="IPR050891">
    <property type="entry name" value="TatD-type_Hydrolase"/>
</dbReference>
<dbReference type="Pfam" id="PF01026">
    <property type="entry name" value="TatD_DNase"/>
    <property type="match status" value="1"/>
</dbReference>
<dbReference type="GO" id="GO:0008296">
    <property type="term" value="F:3'-5'-DNA exonuclease activity"/>
    <property type="evidence" value="ECO:0007669"/>
    <property type="project" value="TreeGrafter"/>
</dbReference>
<dbReference type="EMBL" id="FN653027">
    <property type="protein sequence ID" value="CBY07822.1"/>
    <property type="molecule type" value="Genomic_DNA"/>
</dbReference>
<protein>
    <recommendedName>
        <fullName evidence="5">Deoxyribonuclease TATDN1</fullName>
    </recommendedName>
</protein>
<gene>
    <name evidence="8" type="ORF">GSOID_T00003176001</name>
</gene>
<proteinExistence type="inferred from homology"/>
<organism evidence="8">
    <name type="scientific">Oikopleura dioica</name>
    <name type="common">Tunicate</name>
    <dbReference type="NCBI Taxonomy" id="34765"/>
    <lineage>
        <taxon>Eukaryota</taxon>
        <taxon>Metazoa</taxon>
        <taxon>Chordata</taxon>
        <taxon>Tunicata</taxon>
        <taxon>Appendicularia</taxon>
        <taxon>Copelata</taxon>
        <taxon>Oikopleuridae</taxon>
        <taxon>Oikopleura</taxon>
    </lineage>
</organism>
<dbReference type="InterPro" id="IPR001130">
    <property type="entry name" value="TatD-like"/>
</dbReference>
<name>E4X6M3_OIKDI</name>
<dbReference type="AlphaFoldDB" id="E4X6M3"/>
<evidence type="ECO:0000256" key="6">
    <source>
        <dbReference type="ARBA" id="ARBA00045223"/>
    </source>
</evidence>
<dbReference type="InterPro" id="IPR032466">
    <property type="entry name" value="Metal_Hydrolase"/>
</dbReference>